<feature type="non-terminal residue" evidence="1">
    <location>
        <position position="1"/>
    </location>
</feature>
<keyword evidence="2" id="KW-1185">Reference proteome</keyword>
<dbReference type="AlphaFoldDB" id="A0A2P6MS94"/>
<evidence type="ECO:0000313" key="2">
    <source>
        <dbReference type="Proteomes" id="UP000241769"/>
    </source>
</evidence>
<name>A0A2P6MS94_9EUKA</name>
<dbReference type="EMBL" id="MDYQ01000451">
    <property type="protein sequence ID" value="PRP74579.1"/>
    <property type="molecule type" value="Genomic_DNA"/>
</dbReference>
<protein>
    <submittedName>
        <fullName evidence="1">Uncharacterized protein</fullName>
    </submittedName>
</protein>
<accession>A0A2P6MS94</accession>
<proteinExistence type="predicted"/>
<gene>
    <name evidence="1" type="ORF">PROFUN_14868</name>
</gene>
<sequence length="147" mass="16021">VPTAPEVFKASGGQKISVYDINWTSISQNKAFLTIDQALEVEFFGCAFDQAPHVMSSAEMATSRANLFLEVRAWTCRTIMGPSQSTDAEWPTSQITCSPVAENLGASESVGPHICAIFLCDSQNLIFFKHHLPSSNHAALQIASQWS</sequence>
<organism evidence="1 2">
    <name type="scientific">Planoprotostelium fungivorum</name>
    <dbReference type="NCBI Taxonomy" id="1890364"/>
    <lineage>
        <taxon>Eukaryota</taxon>
        <taxon>Amoebozoa</taxon>
        <taxon>Evosea</taxon>
        <taxon>Variosea</taxon>
        <taxon>Cavosteliida</taxon>
        <taxon>Cavosteliaceae</taxon>
        <taxon>Planoprotostelium</taxon>
    </lineage>
</organism>
<dbReference type="InParanoid" id="A0A2P6MS94"/>
<dbReference type="Proteomes" id="UP000241769">
    <property type="component" value="Unassembled WGS sequence"/>
</dbReference>
<reference evidence="1 2" key="1">
    <citation type="journal article" date="2018" name="Genome Biol. Evol.">
        <title>Multiple Roots of Fruiting Body Formation in Amoebozoa.</title>
        <authorList>
            <person name="Hillmann F."/>
            <person name="Forbes G."/>
            <person name="Novohradska S."/>
            <person name="Ferling I."/>
            <person name="Riege K."/>
            <person name="Groth M."/>
            <person name="Westermann M."/>
            <person name="Marz M."/>
            <person name="Spaller T."/>
            <person name="Winckler T."/>
            <person name="Schaap P."/>
            <person name="Glockner G."/>
        </authorList>
    </citation>
    <scope>NUCLEOTIDE SEQUENCE [LARGE SCALE GENOMIC DNA]</scope>
    <source>
        <strain evidence="1 2">Jena</strain>
    </source>
</reference>
<evidence type="ECO:0000313" key="1">
    <source>
        <dbReference type="EMBL" id="PRP74579.1"/>
    </source>
</evidence>
<comment type="caution">
    <text evidence="1">The sequence shown here is derived from an EMBL/GenBank/DDBJ whole genome shotgun (WGS) entry which is preliminary data.</text>
</comment>